<dbReference type="HAMAP" id="MF_00328">
    <property type="entry name" value="Guanylate_kinase"/>
    <property type="match status" value="1"/>
</dbReference>
<evidence type="ECO:0000259" key="10">
    <source>
        <dbReference type="PROSITE" id="PS50052"/>
    </source>
</evidence>
<dbReference type="GO" id="GO:0005524">
    <property type="term" value="F:ATP binding"/>
    <property type="evidence" value="ECO:0007669"/>
    <property type="project" value="UniProtKB-UniRule"/>
</dbReference>
<dbReference type="PROSITE" id="PS00856">
    <property type="entry name" value="GUANYLATE_KINASE_1"/>
    <property type="match status" value="1"/>
</dbReference>
<keyword evidence="5 9" id="KW-0547">Nucleotide-binding</keyword>
<proteinExistence type="inferred from homology"/>
<dbReference type="GO" id="GO:0005829">
    <property type="term" value="C:cytosol"/>
    <property type="evidence" value="ECO:0007669"/>
    <property type="project" value="TreeGrafter"/>
</dbReference>
<evidence type="ECO:0000313" key="11">
    <source>
        <dbReference type="EMBL" id="QJR09057.1"/>
    </source>
</evidence>
<dbReference type="PROSITE" id="PS50052">
    <property type="entry name" value="GUANYLATE_KINASE_2"/>
    <property type="match status" value="1"/>
</dbReference>
<dbReference type="InterPro" id="IPR027417">
    <property type="entry name" value="P-loop_NTPase"/>
</dbReference>
<dbReference type="RefSeq" id="WP_171088760.1">
    <property type="nucleotide sequence ID" value="NZ_CP053069.1"/>
</dbReference>
<evidence type="ECO:0000256" key="7">
    <source>
        <dbReference type="ARBA" id="ARBA00022840"/>
    </source>
</evidence>
<accession>A0A6M4GTV0</accession>
<evidence type="ECO:0000256" key="4">
    <source>
        <dbReference type="ARBA" id="ARBA00022679"/>
    </source>
</evidence>
<evidence type="ECO:0000313" key="12">
    <source>
        <dbReference type="Proteomes" id="UP000501534"/>
    </source>
</evidence>
<dbReference type="InterPro" id="IPR017665">
    <property type="entry name" value="Guanylate_kinase"/>
</dbReference>
<evidence type="ECO:0000256" key="5">
    <source>
        <dbReference type="ARBA" id="ARBA00022741"/>
    </source>
</evidence>
<protein>
    <recommendedName>
        <fullName evidence="3 9">Guanylate kinase</fullName>
        <ecNumber evidence="2 9">2.7.4.8</ecNumber>
    </recommendedName>
    <alternativeName>
        <fullName evidence="8 9">GMP kinase</fullName>
    </alternativeName>
</protein>
<evidence type="ECO:0000256" key="3">
    <source>
        <dbReference type="ARBA" id="ARBA00016296"/>
    </source>
</evidence>
<dbReference type="Gene3D" id="3.30.63.10">
    <property type="entry name" value="Guanylate Kinase phosphate binding domain"/>
    <property type="match status" value="1"/>
</dbReference>
<evidence type="ECO:0000256" key="1">
    <source>
        <dbReference type="ARBA" id="ARBA00005790"/>
    </source>
</evidence>
<dbReference type="EC" id="2.7.4.8" evidence="2 9"/>
<evidence type="ECO:0000256" key="8">
    <source>
        <dbReference type="ARBA" id="ARBA00030128"/>
    </source>
</evidence>
<sequence length="204" mass="22934">MSGIGNLFVVVAPSGAGKTTLVGKLLELDPHIRLSVSFTTRAPREGELNGRDYHFVDRPTFEKMIAAGDFLEHASVYGNYYGTSKRWIEQELAGDHDVLLEIDWQGARQVEKIFPNMVGISILPPSLAELRRRLEARGKDAPDVIDKRMASAREEISHVLEFPYIIVNERFEAALSDLQSVVRASRVSRAQQAVRLSKLIDEFR</sequence>
<dbReference type="FunFam" id="3.30.63.10:FF:000002">
    <property type="entry name" value="Guanylate kinase 1"/>
    <property type="match status" value="1"/>
</dbReference>
<dbReference type="CDD" id="cd00071">
    <property type="entry name" value="GMPK"/>
    <property type="match status" value="1"/>
</dbReference>
<name>A0A6M4GTV0_9PROT</name>
<dbReference type="InterPro" id="IPR008144">
    <property type="entry name" value="Guanylate_kin-like_dom"/>
</dbReference>
<comment type="subcellular location">
    <subcellularLocation>
        <location evidence="9">Cytoplasm</location>
    </subcellularLocation>
</comment>
<reference evidence="11 12" key="1">
    <citation type="submission" date="2020-04" db="EMBL/GenBank/DDBJ databases">
        <title>Usitatibacter rugosus gen. nov., sp. nov. and Usitatibacter palustris sp. nov., novel members of Usitatibacteraceae fam. nov. within the order Nitrosomonadales isolated from soil.</title>
        <authorList>
            <person name="Huber K.J."/>
            <person name="Neumann-Schaal M."/>
            <person name="Geppert A."/>
            <person name="Luckner M."/>
            <person name="Wanner G."/>
            <person name="Overmann J."/>
        </authorList>
    </citation>
    <scope>NUCLEOTIDE SEQUENCE [LARGE SCALE GENOMIC DNA]</scope>
    <source>
        <strain evidence="11 12">0125_3</strain>
    </source>
</reference>
<dbReference type="SMART" id="SM00072">
    <property type="entry name" value="GuKc"/>
    <property type="match status" value="1"/>
</dbReference>
<evidence type="ECO:0000256" key="2">
    <source>
        <dbReference type="ARBA" id="ARBA00012961"/>
    </source>
</evidence>
<dbReference type="EMBL" id="CP053069">
    <property type="protein sequence ID" value="QJR09057.1"/>
    <property type="molecule type" value="Genomic_DNA"/>
</dbReference>
<keyword evidence="7 9" id="KW-0067">ATP-binding</keyword>
<dbReference type="PANTHER" id="PTHR23117">
    <property type="entry name" value="GUANYLATE KINASE-RELATED"/>
    <property type="match status" value="1"/>
</dbReference>
<dbReference type="Gene3D" id="3.40.50.300">
    <property type="entry name" value="P-loop containing nucleotide triphosphate hydrolases"/>
    <property type="match status" value="1"/>
</dbReference>
<dbReference type="SUPFAM" id="SSF52540">
    <property type="entry name" value="P-loop containing nucleoside triphosphate hydrolases"/>
    <property type="match status" value="1"/>
</dbReference>
<feature type="domain" description="Guanylate kinase-like" evidence="10">
    <location>
        <begin position="5"/>
        <end position="183"/>
    </location>
</feature>
<feature type="binding site" evidence="9">
    <location>
        <begin position="12"/>
        <end position="19"/>
    </location>
    <ligand>
        <name>ATP</name>
        <dbReference type="ChEBI" id="CHEBI:30616"/>
    </ligand>
</feature>
<comment type="catalytic activity">
    <reaction evidence="9">
        <text>GMP + ATP = GDP + ADP</text>
        <dbReference type="Rhea" id="RHEA:20780"/>
        <dbReference type="ChEBI" id="CHEBI:30616"/>
        <dbReference type="ChEBI" id="CHEBI:58115"/>
        <dbReference type="ChEBI" id="CHEBI:58189"/>
        <dbReference type="ChEBI" id="CHEBI:456216"/>
        <dbReference type="EC" id="2.7.4.8"/>
    </reaction>
</comment>
<dbReference type="GO" id="GO:0004385">
    <property type="term" value="F:GMP kinase activity"/>
    <property type="evidence" value="ECO:0007669"/>
    <property type="project" value="UniProtKB-UniRule"/>
</dbReference>
<dbReference type="AlphaFoldDB" id="A0A6M4GTV0"/>
<evidence type="ECO:0000256" key="6">
    <source>
        <dbReference type="ARBA" id="ARBA00022777"/>
    </source>
</evidence>
<comment type="similarity">
    <text evidence="1 9">Belongs to the guanylate kinase family.</text>
</comment>
<keyword evidence="4 9" id="KW-0808">Transferase</keyword>
<dbReference type="NCBIfam" id="TIGR03263">
    <property type="entry name" value="guanyl_kin"/>
    <property type="match status" value="1"/>
</dbReference>
<keyword evidence="9" id="KW-0963">Cytoplasm</keyword>
<organism evidence="11 12">
    <name type="scientific">Usitatibacter rugosus</name>
    <dbReference type="NCBI Taxonomy" id="2732067"/>
    <lineage>
        <taxon>Bacteria</taxon>
        <taxon>Pseudomonadati</taxon>
        <taxon>Pseudomonadota</taxon>
        <taxon>Betaproteobacteria</taxon>
        <taxon>Nitrosomonadales</taxon>
        <taxon>Usitatibacteraceae</taxon>
        <taxon>Usitatibacter</taxon>
    </lineage>
</organism>
<dbReference type="InterPro" id="IPR008145">
    <property type="entry name" value="GK/Ca_channel_bsu"/>
</dbReference>
<dbReference type="PANTHER" id="PTHR23117:SF13">
    <property type="entry name" value="GUANYLATE KINASE"/>
    <property type="match status" value="1"/>
</dbReference>
<evidence type="ECO:0000256" key="9">
    <source>
        <dbReference type="HAMAP-Rule" id="MF_00328"/>
    </source>
</evidence>
<comment type="function">
    <text evidence="9">Essential for recycling GMP and indirectly, cGMP.</text>
</comment>
<dbReference type="Proteomes" id="UP000501534">
    <property type="component" value="Chromosome"/>
</dbReference>
<gene>
    <name evidence="9 11" type="primary">gmk</name>
    <name evidence="11" type="ORF">DSM104443_00093</name>
</gene>
<dbReference type="InterPro" id="IPR020590">
    <property type="entry name" value="Guanylate_kinase_CS"/>
</dbReference>
<keyword evidence="6 9" id="KW-0418">Kinase</keyword>
<dbReference type="Pfam" id="PF00625">
    <property type="entry name" value="Guanylate_kin"/>
    <property type="match status" value="1"/>
</dbReference>
<dbReference type="KEGG" id="uru:DSM104443_00093"/>
<keyword evidence="12" id="KW-1185">Reference proteome</keyword>